<comment type="catalytic activity">
    <reaction evidence="8">
        <text>adenosine + phosphate = alpha-D-ribose 1-phosphate + adenine</text>
        <dbReference type="Rhea" id="RHEA:27642"/>
        <dbReference type="ChEBI" id="CHEBI:16335"/>
        <dbReference type="ChEBI" id="CHEBI:16708"/>
        <dbReference type="ChEBI" id="CHEBI:43474"/>
        <dbReference type="ChEBI" id="CHEBI:57720"/>
        <dbReference type="EC" id="2.4.2.1"/>
    </reaction>
    <physiologicalReaction direction="left-to-right" evidence="8">
        <dbReference type="Rhea" id="RHEA:27643"/>
    </physiologicalReaction>
</comment>
<dbReference type="Pfam" id="PF02578">
    <property type="entry name" value="Cu-oxidase_4"/>
    <property type="match status" value="1"/>
</dbReference>
<evidence type="ECO:0000256" key="2">
    <source>
        <dbReference type="ARBA" id="ARBA00007353"/>
    </source>
</evidence>
<sequence>MIYFSPINKTYMSSKLDDISLSMGFTTKVIGDGRVIDNVLSYLRINQVIFKSLIVAEQIHSANVASFDSPMHREVELLPETDGIVTTEKGIAIAVRTADCIPIIYCDLKAGVIAASHNGWRGSLKNISSRVIDIMVERGASKENIVVAIGPGIGACCYDVQDERYYSFLEEFDNDFGAFSIRGGKRHLNLLKLNYEILKRIGIKTDNIDFFPFCTMCNKDLFFSYRRDYKKHPDRFGEMFSFIVRN</sequence>
<keyword evidence="6" id="KW-0862">Zinc</keyword>
<keyword evidence="4" id="KW-0479">Metal-binding</keyword>
<gene>
    <name evidence="11" type="ORF">A3K52_01865</name>
</gene>
<evidence type="ECO:0000256" key="8">
    <source>
        <dbReference type="ARBA" id="ARBA00048968"/>
    </source>
</evidence>
<evidence type="ECO:0000256" key="7">
    <source>
        <dbReference type="ARBA" id="ARBA00047989"/>
    </source>
</evidence>
<dbReference type="GO" id="GO:0005507">
    <property type="term" value="F:copper ion binding"/>
    <property type="evidence" value="ECO:0007669"/>
    <property type="project" value="TreeGrafter"/>
</dbReference>
<comment type="similarity">
    <text evidence="2 10">Belongs to the purine nucleoside phosphorylase YfiH/LACC1 family.</text>
</comment>
<dbReference type="CDD" id="cd16833">
    <property type="entry name" value="YfiH"/>
    <property type="match status" value="1"/>
</dbReference>
<reference evidence="11 12" key="1">
    <citation type="journal article" date="2016" name="Nat. Commun.">
        <title>Thousands of microbial genomes shed light on interconnected biogeochemical processes in an aquifer system.</title>
        <authorList>
            <person name="Anantharaman K."/>
            <person name="Brown C.T."/>
            <person name="Hug L.A."/>
            <person name="Sharon I."/>
            <person name="Castelle C.J."/>
            <person name="Probst A.J."/>
            <person name="Thomas B.C."/>
            <person name="Singh A."/>
            <person name="Wilkins M.J."/>
            <person name="Karaoz U."/>
            <person name="Brodie E.L."/>
            <person name="Williams K.H."/>
            <person name="Hubbard S.S."/>
            <person name="Banfield J.F."/>
        </authorList>
    </citation>
    <scope>NUCLEOTIDE SEQUENCE [LARGE SCALE GENOMIC DNA]</scope>
</reference>
<name>A0A1F7L063_9BACT</name>
<evidence type="ECO:0000256" key="5">
    <source>
        <dbReference type="ARBA" id="ARBA00022801"/>
    </source>
</evidence>
<dbReference type="SUPFAM" id="SSF64438">
    <property type="entry name" value="CNF1/YfiH-like putative cysteine hydrolases"/>
    <property type="match status" value="1"/>
</dbReference>
<evidence type="ECO:0000256" key="4">
    <source>
        <dbReference type="ARBA" id="ARBA00022723"/>
    </source>
</evidence>
<evidence type="ECO:0000313" key="11">
    <source>
        <dbReference type="EMBL" id="OGK73519.1"/>
    </source>
</evidence>
<comment type="catalytic activity">
    <reaction evidence="1">
        <text>inosine + phosphate = alpha-D-ribose 1-phosphate + hypoxanthine</text>
        <dbReference type="Rhea" id="RHEA:27646"/>
        <dbReference type="ChEBI" id="CHEBI:17368"/>
        <dbReference type="ChEBI" id="CHEBI:17596"/>
        <dbReference type="ChEBI" id="CHEBI:43474"/>
        <dbReference type="ChEBI" id="CHEBI:57720"/>
        <dbReference type="EC" id="2.4.2.1"/>
    </reaction>
    <physiologicalReaction direction="left-to-right" evidence="1">
        <dbReference type="Rhea" id="RHEA:27647"/>
    </physiologicalReaction>
</comment>
<evidence type="ECO:0000256" key="3">
    <source>
        <dbReference type="ARBA" id="ARBA00022679"/>
    </source>
</evidence>
<comment type="catalytic activity">
    <reaction evidence="7">
        <text>adenosine + H2O + H(+) = inosine + NH4(+)</text>
        <dbReference type="Rhea" id="RHEA:24408"/>
        <dbReference type="ChEBI" id="CHEBI:15377"/>
        <dbReference type="ChEBI" id="CHEBI:15378"/>
        <dbReference type="ChEBI" id="CHEBI:16335"/>
        <dbReference type="ChEBI" id="CHEBI:17596"/>
        <dbReference type="ChEBI" id="CHEBI:28938"/>
        <dbReference type="EC" id="3.5.4.4"/>
    </reaction>
    <physiologicalReaction direction="left-to-right" evidence="7">
        <dbReference type="Rhea" id="RHEA:24409"/>
    </physiologicalReaction>
</comment>
<dbReference type="PANTHER" id="PTHR30616:SF2">
    <property type="entry name" value="PURINE NUCLEOSIDE PHOSPHORYLASE LACC1"/>
    <property type="match status" value="1"/>
</dbReference>
<evidence type="ECO:0000256" key="10">
    <source>
        <dbReference type="RuleBase" id="RU361274"/>
    </source>
</evidence>
<proteinExistence type="inferred from homology"/>
<keyword evidence="5" id="KW-0378">Hydrolase</keyword>
<dbReference type="EMBL" id="MGBR01000001">
    <property type="protein sequence ID" value="OGK73519.1"/>
    <property type="molecule type" value="Genomic_DNA"/>
</dbReference>
<evidence type="ECO:0000256" key="9">
    <source>
        <dbReference type="ARBA" id="ARBA00049893"/>
    </source>
</evidence>
<evidence type="ECO:0000256" key="1">
    <source>
        <dbReference type="ARBA" id="ARBA00000553"/>
    </source>
</evidence>
<comment type="catalytic activity">
    <reaction evidence="9">
        <text>S-methyl-5'-thioadenosine + phosphate = 5-(methylsulfanyl)-alpha-D-ribose 1-phosphate + adenine</text>
        <dbReference type="Rhea" id="RHEA:11852"/>
        <dbReference type="ChEBI" id="CHEBI:16708"/>
        <dbReference type="ChEBI" id="CHEBI:17509"/>
        <dbReference type="ChEBI" id="CHEBI:43474"/>
        <dbReference type="ChEBI" id="CHEBI:58533"/>
        <dbReference type="EC" id="2.4.2.28"/>
    </reaction>
    <physiologicalReaction direction="left-to-right" evidence="9">
        <dbReference type="Rhea" id="RHEA:11853"/>
    </physiologicalReaction>
</comment>
<dbReference type="InterPro" id="IPR003730">
    <property type="entry name" value="Cu_polyphenol_OxRdtase"/>
</dbReference>
<dbReference type="PANTHER" id="PTHR30616">
    <property type="entry name" value="UNCHARACTERIZED PROTEIN YFIH"/>
    <property type="match status" value="1"/>
</dbReference>
<dbReference type="GO" id="GO:0017061">
    <property type="term" value="F:S-methyl-5-thioadenosine phosphorylase activity"/>
    <property type="evidence" value="ECO:0007669"/>
    <property type="project" value="UniProtKB-EC"/>
</dbReference>
<keyword evidence="3" id="KW-0808">Transferase</keyword>
<organism evidence="11 12">
    <name type="scientific">Candidatus Roizmanbacteria bacterium RIFOXYD1_FULL_38_12</name>
    <dbReference type="NCBI Taxonomy" id="1802093"/>
    <lineage>
        <taxon>Bacteria</taxon>
        <taxon>Candidatus Roizmaniibacteriota</taxon>
    </lineage>
</organism>
<dbReference type="InterPro" id="IPR038371">
    <property type="entry name" value="Cu_polyphenol_OxRdtase_sf"/>
</dbReference>
<protein>
    <recommendedName>
        <fullName evidence="10">Purine nucleoside phosphorylase</fullName>
    </recommendedName>
</protein>
<dbReference type="InterPro" id="IPR011324">
    <property type="entry name" value="Cytotoxic_necrot_fac-like_cat"/>
</dbReference>
<dbReference type="Proteomes" id="UP000177050">
    <property type="component" value="Unassembled WGS sequence"/>
</dbReference>
<dbReference type="GO" id="GO:0016787">
    <property type="term" value="F:hydrolase activity"/>
    <property type="evidence" value="ECO:0007669"/>
    <property type="project" value="UniProtKB-KW"/>
</dbReference>
<comment type="caution">
    <text evidence="11">The sequence shown here is derived from an EMBL/GenBank/DDBJ whole genome shotgun (WGS) entry which is preliminary data.</text>
</comment>
<accession>A0A1F7L063</accession>
<dbReference type="AlphaFoldDB" id="A0A1F7L063"/>
<evidence type="ECO:0000313" key="12">
    <source>
        <dbReference type="Proteomes" id="UP000177050"/>
    </source>
</evidence>
<dbReference type="NCBIfam" id="TIGR00726">
    <property type="entry name" value="peptidoglycan editing factor PgeF"/>
    <property type="match status" value="1"/>
</dbReference>
<dbReference type="Gene3D" id="3.60.140.10">
    <property type="entry name" value="CNF1/YfiH-like putative cysteine hydrolases"/>
    <property type="match status" value="1"/>
</dbReference>
<evidence type="ECO:0000256" key="6">
    <source>
        <dbReference type="ARBA" id="ARBA00022833"/>
    </source>
</evidence>